<name>A0ABN8AYL2_CHISP</name>
<evidence type="ECO:0000313" key="4">
    <source>
        <dbReference type="Proteomes" id="UP001153292"/>
    </source>
</evidence>
<dbReference type="InterPro" id="IPR052585">
    <property type="entry name" value="Lipid_raft_assoc_Zn_ADH"/>
</dbReference>
<dbReference type="PROSITE" id="PS01162">
    <property type="entry name" value="QOR_ZETA_CRYSTAL"/>
    <property type="match status" value="1"/>
</dbReference>
<dbReference type="InterPro" id="IPR020843">
    <property type="entry name" value="ER"/>
</dbReference>
<gene>
    <name evidence="3" type="ORF">CHILSU_LOCUS1107</name>
</gene>
<dbReference type="InterPro" id="IPR014182">
    <property type="entry name" value="ADH_Zn_typ-1"/>
</dbReference>
<dbReference type="SUPFAM" id="SSF50129">
    <property type="entry name" value="GroES-like"/>
    <property type="match status" value="1"/>
</dbReference>
<dbReference type="Pfam" id="PF08240">
    <property type="entry name" value="ADH_N"/>
    <property type="match status" value="1"/>
</dbReference>
<dbReference type="Pfam" id="PF00107">
    <property type="entry name" value="ADH_zinc_N"/>
    <property type="match status" value="1"/>
</dbReference>
<sequence length="378" mass="41501">MAYAINDYSKLSLLVIVTIASCTNLNNNVSFVQEMAHNLGKTMRAVGFYKYLPITDPNSLIDLEVSIPKVQINEVLIQVKAISVNPIDTKVRAPKPIIEVVPKILGFDGAGIVVEKGENAKLFNVGDEVFFTGDLRKNGSNAEYVALDEILVGKKPKNLTFEEAAAMPLTTVTAYESLYDRLGITNEHKDKTLLIINSAGGVGSAATQLAKQLGLKVIGTASRTETVAFTLRHGADVVFNHTTDLLPQLEANGYGSGVHYILVNYDPYPYWDTLMKAIKPQGKICLIVDSSGLVDLRPLKDKSVTLVSEMMSTRIKYNTEDKFRHHEILQIVSKMLDDGSLKSTLTRTMTPINAANLKEAHKLIENKHLLGKIVLSGF</sequence>
<dbReference type="InterPro" id="IPR013154">
    <property type="entry name" value="ADH-like_N"/>
</dbReference>
<dbReference type="InterPro" id="IPR011032">
    <property type="entry name" value="GroES-like_sf"/>
</dbReference>
<evidence type="ECO:0000256" key="1">
    <source>
        <dbReference type="ARBA" id="ARBA00010371"/>
    </source>
</evidence>
<dbReference type="InterPro" id="IPR036291">
    <property type="entry name" value="NAD(P)-bd_dom_sf"/>
</dbReference>
<dbReference type="PANTHER" id="PTHR43482:SF1">
    <property type="entry name" value="PROTEIN AST1-RELATED"/>
    <property type="match status" value="1"/>
</dbReference>
<proteinExistence type="inferred from homology"/>
<dbReference type="PANTHER" id="PTHR43482">
    <property type="entry name" value="PROTEIN AST1-RELATED"/>
    <property type="match status" value="1"/>
</dbReference>
<dbReference type="Gene3D" id="3.90.180.10">
    <property type="entry name" value="Medium-chain alcohol dehydrogenases, catalytic domain"/>
    <property type="match status" value="1"/>
</dbReference>
<dbReference type="NCBIfam" id="TIGR02817">
    <property type="entry name" value="adh_fam_1"/>
    <property type="match status" value="1"/>
</dbReference>
<dbReference type="SUPFAM" id="SSF51735">
    <property type="entry name" value="NAD(P)-binding Rossmann-fold domains"/>
    <property type="match status" value="1"/>
</dbReference>
<evidence type="ECO:0000313" key="3">
    <source>
        <dbReference type="EMBL" id="CAH0398002.1"/>
    </source>
</evidence>
<feature type="domain" description="Enoyl reductase (ER)" evidence="2">
    <location>
        <begin position="55"/>
        <end position="375"/>
    </location>
</feature>
<keyword evidence="4" id="KW-1185">Reference proteome</keyword>
<dbReference type="CDD" id="cd08252">
    <property type="entry name" value="AL_MDR"/>
    <property type="match status" value="1"/>
</dbReference>
<dbReference type="SMART" id="SM00829">
    <property type="entry name" value="PKS_ER"/>
    <property type="match status" value="1"/>
</dbReference>
<accession>A0ABN8AYL2</accession>
<dbReference type="Gene3D" id="3.40.50.720">
    <property type="entry name" value="NAD(P)-binding Rossmann-like Domain"/>
    <property type="match status" value="1"/>
</dbReference>
<dbReference type="Proteomes" id="UP001153292">
    <property type="component" value="Chromosome 10"/>
</dbReference>
<evidence type="ECO:0000259" key="2">
    <source>
        <dbReference type="SMART" id="SM00829"/>
    </source>
</evidence>
<comment type="similarity">
    <text evidence="1">Belongs to the zinc-containing alcohol dehydrogenase family. Quinone oxidoreductase subfamily.</text>
</comment>
<protein>
    <recommendedName>
        <fullName evidence="2">Enoyl reductase (ER) domain-containing protein</fullName>
    </recommendedName>
</protein>
<reference evidence="3" key="1">
    <citation type="submission" date="2021-12" db="EMBL/GenBank/DDBJ databases">
        <authorList>
            <person name="King R."/>
        </authorList>
    </citation>
    <scope>NUCLEOTIDE SEQUENCE</scope>
</reference>
<dbReference type="InterPro" id="IPR002364">
    <property type="entry name" value="Quin_OxRdtase/zeta-crystal_CS"/>
</dbReference>
<dbReference type="EMBL" id="OU963903">
    <property type="protein sequence ID" value="CAH0398002.1"/>
    <property type="molecule type" value="Genomic_DNA"/>
</dbReference>
<organism evidence="3 4">
    <name type="scientific">Chilo suppressalis</name>
    <name type="common">Asiatic rice borer moth</name>
    <dbReference type="NCBI Taxonomy" id="168631"/>
    <lineage>
        <taxon>Eukaryota</taxon>
        <taxon>Metazoa</taxon>
        <taxon>Ecdysozoa</taxon>
        <taxon>Arthropoda</taxon>
        <taxon>Hexapoda</taxon>
        <taxon>Insecta</taxon>
        <taxon>Pterygota</taxon>
        <taxon>Neoptera</taxon>
        <taxon>Endopterygota</taxon>
        <taxon>Lepidoptera</taxon>
        <taxon>Glossata</taxon>
        <taxon>Ditrysia</taxon>
        <taxon>Pyraloidea</taxon>
        <taxon>Crambidae</taxon>
        <taxon>Crambinae</taxon>
        <taxon>Chilo</taxon>
    </lineage>
</organism>
<dbReference type="InterPro" id="IPR013149">
    <property type="entry name" value="ADH-like_C"/>
</dbReference>